<dbReference type="EnsemblPlants" id="Kaladp0026s0073.1.v1.1">
    <property type="protein sequence ID" value="Kaladp0026s0073.1.v1.1"/>
    <property type="gene ID" value="Kaladp0026s0073.v1.1"/>
</dbReference>
<evidence type="ECO:0000313" key="8">
    <source>
        <dbReference type="EnsemblPlants" id="Kaladp0026s0073.1.v1.1"/>
    </source>
</evidence>
<dbReference type="AlphaFoldDB" id="A0A7N0T8J0"/>
<comment type="subcellular location">
    <subcellularLocation>
        <location evidence="1">Secreted</location>
    </subcellularLocation>
</comment>
<dbReference type="GO" id="GO:0016788">
    <property type="term" value="F:hydrolase activity, acting on ester bonds"/>
    <property type="evidence" value="ECO:0007669"/>
    <property type="project" value="InterPro"/>
</dbReference>
<dbReference type="GO" id="GO:0016042">
    <property type="term" value="P:lipid catabolic process"/>
    <property type="evidence" value="ECO:0007669"/>
    <property type="project" value="UniProtKB-KW"/>
</dbReference>
<evidence type="ECO:0000256" key="1">
    <source>
        <dbReference type="ARBA" id="ARBA00004613"/>
    </source>
</evidence>
<protein>
    <recommendedName>
        <fullName evidence="10">GDSL esterase/lipase</fullName>
    </recommendedName>
</protein>
<dbReference type="PANTHER" id="PTHR45650">
    <property type="entry name" value="GDSL-LIKE LIPASE/ACYLHYDROLASE-RELATED"/>
    <property type="match status" value="1"/>
</dbReference>
<evidence type="ECO:0000256" key="5">
    <source>
        <dbReference type="ARBA" id="ARBA00022801"/>
    </source>
</evidence>
<reference evidence="8" key="1">
    <citation type="submission" date="2021-01" db="UniProtKB">
        <authorList>
            <consortium name="EnsemblPlants"/>
        </authorList>
    </citation>
    <scope>IDENTIFICATION</scope>
</reference>
<dbReference type="PANTHER" id="PTHR45650:SF14">
    <property type="entry name" value="GDSL ESTERASE_LIPASE 7-LIKE"/>
    <property type="match status" value="1"/>
</dbReference>
<dbReference type="InterPro" id="IPR001087">
    <property type="entry name" value="GDSL"/>
</dbReference>
<evidence type="ECO:0000256" key="3">
    <source>
        <dbReference type="ARBA" id="ARBA00022525"/>
    </source>
</evidence>
<keyword evidence="4" id="KW-0732">Signal</keyword>
<evidence type="ECO:0000256" key="2">
    <source>
        <dbReference type="ARBA" id="ARBA00008668"/>
    </source>
</evidence>
<dbReference type="Gene3D" id="3.40.50.1110">
    <property type="entry name" value="SGNH hydrolase"/>
    <property type="match status" value="1"/>
</dbReference>
<evidence type="ECO:0000256" key="6">
    <source>
        <dbReference type="ARBA" id="ARBA00022963"/>
    </source>
</evidence>
<evidence type="ECO:0008006" key="10">
    <source>
        <dbReference type="Google" id="ProtNLM"/>
    </source>
</evidence>
<dbReference type="GO" id="GO:0005576">
    <property type="term" value="C:extracellular region"/>
    <property type="evidence" value="ECO:0007669"/>
    <property type="project" value="UniProtKB-SubCell"/>
</dbReference>
<evidence type="ECO:0000256" key="7">
    <source>
        <dbReference type="ARBA" id="ARBA00023098"/>
    </source>
</evidence>
<organism evidence="8 9">
    <name type="scientific">Kalanchoe fedtschenkoi</name>
    <name type="common">Lavender scallops</name>
    <name type="synonym">South American air plant</name>
    <dbReference type="NCBI Taxonomy" id="63787"/>
    <lineage>
        <taxon>Eukaryota</taxon>
        <taxon>Viridiplantae</taxon>
        <taxon>Streptophyta</taxon>
        <taxon>Embryophyta</taxon>
        <taxon>Tracheophyta</taxon>
        <taxon>Spermatophyta</taxon>
        <taxon>Magnoliopsida</taxon>
        <taxon>eudicotyledons</taxon>
        <taxon>Gunneridae</taxon>
        <taxon>Pentapetalae</taxon>
        <taxon>Saxifragales</taxon>
        <taxon>Crassulaceae</taxon>
        <taxon>Kalanchoe</taxon>
    </lineage>
</organism>
<dbReference type="Pfam" id="PF00657">
    <property type="entry name" value="Lipase_GDSL"/>
    <property type="match status" value="1"/>
</dbReference>
<evidence type="ECO:0000256" key="4">
    <source>
        <dbReference type="ARBA" id="ARBA00022729"/>
    </source>
</evidence>
<keyword evidence="3" id="KW-0964">Secreted</keyword>
<comment type="similarity">
    <text evidence="2">Belongs to the 'GDSL' lipolytic enzyme family.</text>
</comment>
<proteinExistence type="inferred from homology"/>
<keyword evidence="5" id="KW-0378">Hydrolase</keyword>
<dbReference type="InterPro" id="IPR051238">
    <property type="entry name" value="GDSL_esterase/lipase"/>
</dbReference>
<sequence>MKACKDCMKRHHFDARGNRYSRSTQEFAYKDDALSIGSNDYINNYLQPRLYSTSKRYPPKPFAQHLANMLKERLLRLYEIGARKVIVFEIGPVGCIPSITRKHKHQGQCVEEFNKLVTYFNDLLPTMLKNLTSTLQGSTFIHGRAHWIGYDAVTKQQNYGLVDSVNPCCKTWFNGTSGCIPFSSPCHNIKQHYFWDAFHLTEPVYSVIARHCFNGTDVCSPMNIKQLATI</sequence>
<keyword evidence="6" id="KW-0442">Lipid degradation</keyword>
<evidence type="ECO:0000313" key="9">
    <source>
        <dbReference type="Proteomes" id="UP000594263"/>
    </source>
</evidence>
<dbReference type="InterPro" id="IPR036514">
    <property type="entry name" value="SGNH_hydro_sf"/>
</dbReference>
<dbReference type="Gramene" id="Kaladp0026s0073.1.v1.1">
    <property type="protein sequence ID" value="Kaladp0026s0073.1.v1.1"/>
    <property type="gene ID" value="Kaladp0026s0073.v1.1"/>
</dbReference>
<dbReference type="OMA" id="YTISKMI"/>
<keyword evidence="9" id="KW-1185">Reference proteome</keyword>
<dbReference type="Proteomes" id="UP000594263">
    <property type="component" value="Unplaced"/>
</dbReference>
<accession>A0A7N0T8J0</accession>
<keyword evidence="7" id="KW-0443">Lipid metabolism</keyword>
<name>A0A7N0T8J0_KALFE</name>